<dbReference type="InterPro" id="IPR006680">
    <property type="entry name" value="Amidohydro-rel"/>
</dbReference>
<feature type="compositionally biased region" description="Pro residues" evidence="2">
    <location>
        <begin position="233"/>
        <end position="246"/>
    </location>
</feature>
<gene>
    <name evidence="4" type="ORF">FHX73_11844</name>
</gene>
<dbReference type="PANTHER" id="PTHR21240">
    <property type="entry name" value="2-AMINO-3-CARBOXYLMUCONATE-6-SEMIALDEHYDE DECARBOXYLASE"/>
    <property type="match status" value="1"/>
</dbReference>
<name>A0A561UCJ1_9ACTN</name>
<feature type="domain" description="Amidohydrolase-related" evidence="3">
    <location>
        <begin position="3"/>
        <end position="324"/>
    </location>
</feature>
<sequence length="330" mass="34239">MSIDVHGHVTSPRLFERFPMPPSLADIDGMIEAKAAVGITLTVVGSPVGAGTMVPVPGLDNYRQPADELRAFHDWLAEQIRARSTALRGYVYVNPLGGAAELAEAAQLLKQPEFVGLIVNSSVNGEFLDTPRAADFFAMAAESGAPVLLHPPAEPAAGARLRDPRLVEHVARPSDVAVGTAAVLFAGWLERHPQLRIIAPTAGGGLPLLLEKLDLAHRLPRRPGPPAAAGRPPLDPAGPDTPPLAERPPTASLGQVYVDTATPSLPALAAALAAFGPRNLLFGTDTPPLGAPLGQALALLDRLGLSEADRALVGGGNAAELFGLDAEVLS</sequence>
<dbReference type="RefSeq" id="WP_145903342.1">
    <property type="nucleotide sequence ID" value="NZ_BAAAMZ010000043.1"/>
</dbReference>
<dbReference type="GO" id="GO:0019748">
    <property type="term" value="P:secondary metabolic process"/>
    <property type="evidence" value="ECO:0007669"/>
    <property type="project" value="TreeGrafter"/>
</dbReference>
<dbReference type="Pfam" id="PF04909">
    <property type="entry name" value="Amidohydro_2"/>
    <property type="match status" value="1"/>
</dbReference>
<feature type="region of interest" description="Disordered" evidence="2">
    <location>
        <begin position="219"/>
        <end position="250"/>
    </location>
</feature>
<dbReference type="InterPro" id="IPR032465">
    <property type="entry name" value="ACMSD"/>
</dbReference>
<reference evidence="4 5" key="1">
    <citation type="submission" date="2019-06" db="EMBL/GenBank/DDBJ databases">
        <title>Sequencing the genomes of 1000 actinobacteria strains.</title>
        <authorList>
            <person name="Klenk H.-P."/>
        </authorList>
    </citation>
    <scope>NUCLEOTIDE SEQUENCE [LARGE SCALE GENOMIC DNA]</scope>
    <source>
        <strain evidence="4 5">DSM 44826</strain>
    </source>
</reference>
<dbReference type="SUPFAM" id="SSF51556">
    <property type="entry name" value="Metallo-dependent hydrolases"/>
    <property type="match status" value="1"/>
</dbReference>
<proteinExistence type="predicted"/>
<evidence type="ECO:0000256" key="2">
    <source>
        <dbReference type="SAM" id="MobiDB-lite"/>
    </source>
</evidence>
<protein>
    <submittedName>
        <fullName evidence="4">Aminocarboxymuconate-semialdehyde decarboxylase</fullName>
    </submittedName>
</protein>
<dbReference type="Proteomes" id="UP000317940">
    <property type="component" value="Unassembled WGS sequence"/>
</dbReference>
<dbReference type="Gene3D" id="3.20.20.140">
    <property type="entry name" value="Metal-dependent hydrolases"/>
    <property type="match status" value="1"/>
</dbReference>
<dbReference type="GO" id="GO:0016787">
    <property type="term" value="F:hydrolase activity"/>
    <property type="evidence" value="ECO:0007669"/>
    <property type="project" value="InterPro"/>
</dbReference>
<accession>A0A561UCJ1</accession>
<keyword evidence="5" id="KW-1185">Reference proteome</keyword>
<dbReference type="EMBL" id="VIWT01000001">
    <property type="protein sequence ID" value="TWF97069.1"/>
    <property type="molecule type" value="Genomic_DNA"/>
</dbReference>
<dbReference type="GO" id="GO:0005737">
    <property type="term" value="C:cytoplasm"/>
    <property type="evidence" value="ECO:0007669"/>
    <property type="project" value="TreeGrafter"/>
</dbReference>
<keyword evidence="1" id="KW-0456">Lyase</keyword>
<dbReference type="OrthoDB" id="8673173at2"/>
<evidence type="ECO:0000313" key="5">
    <source>
        <dbReference type="Proteomes" id="UP000317940"/>
    </source>
</evidence>
<comment type="caution">
    <text evidence="4">The sequence shown here is derived from an EMBL/GenBank/DDBJ whole genome shotgun (WGS) entry which is preliminary data.</text>
</comment>
<evidence type="ECO:0000313" key="4">
    <source>
        <dbReference type="EMBL" id="TWF97069.1"/>
    </source>
</evidence>
<dbReference type="AlphaFoldDB" id="A0A561UCJ1"/>
<dbReference type="GO" id="GO:0016831">
    <property type="term" value="F:carboxy-lyase activity"/>
    <property type="evidence" value="ECO:0007669"/>
    <property type="project" value="InterPro"/>
</dbReference>
<dbReference type="InterPro" id="IPR032466">
    <property type="entry name" value="Metal_Hydrolase"/>
</dbReference>
<dbReference type="PANTHER" id="PTHR21240:SF28">
    <property type="entry name" value="ISO-OROTATE DECARBOXYLASE (EUROFUNG)"/>
    <property type="match status" value="1"/>
</dbReference>
<organism evidence="4 5">
    <name type="scientific">Kitasatospora viridis</name>
    <dbReference type="NCBI Taxonomy" id="281105"/>
    <lineage>
        <taxon>Bacteria</taxon>
        <taxon>Bacillati</taxon>
        <taxon>Actinomycetota</taxon>
        <taxon>Actinomycetes</taxon>
        <taxon>Kitasatosporales</taxon>
        <taxon>Streptomycetaceae</taxon>
        <taxon>Kitasatospora</taxon>
    </lineage>
</organism>
<evidence type="ECO:0000259" key="3">
    <source>
        <dbReference type="Pfam" id="PF04909"/>
    </source>
</evidence>
<evidence type="ECO:0000256" key="1">
    <source>
        <dbReference type="ARBA" id="ARBA00023239"/>
    </source>
</evidence>